<keyword evidence="2" id="KW-1185">Reference proteome</keyword>
<dbReference type="PANTHER" id="PTHR10000">
    <property type="entry name" value="PHOSPHOSERINE PHOSPHATASE"/>
    <property type="match status" value="1"/>
</dbReference>
<gene>
    <name evidence="1" type="ORF">ACFP5Y_08630</name>
</gene>
<dbReference type="PANTHER" id="PTHR10000:SF8">
    <property type="entry name" value="HAD SUPERFAMILY HYDROLASE-LIKE, TYPE 3"/>
    <property type="match status" value="1"/>
</dbReference>
<dbReference type="SFLD" id="SFLDS00003">
    <property type="entry name" value="Haloacid_Dehalogenase"/>
    <property type="match status" value="1"/>
</dbReference>
<dbReference type="GO" id="GO:0016787">
    <property type="term" value="F:hydrolase activity"/>
    <property type="evidence" value="ECO:0007669"/>
    <property type="project" value="UniProtKB-KW"/>
</dbReference>
<dbReference type="Pfam" id="PF08282">
    <property type="entry name" value="Hydrolase_3"/>
    <property type="match status" value="1"/>
</dbReference>
<proteinExistence type="predicted"/>
<dbReference type="PROSITE" id="PS01229">
    <property type="entry name" value="COF_2"/>
    <property type="match status" value="1"/>
</dbReference>
<sequence length="272" mass="29348">MTKPKLILSDIDGTLLNDQAEMLPATVTGIRAAVRQGATMVLASARSPKGMWGLAQELGIDSTMIAYNGALTAKTDAEDQLKVFEERPIDRKVARKLQKLIAKNWPQASINIYSNNDWLAQRNGSWERQEAAGIGYPAQITDLASWLAKGAAPIHKLLIMADASVITAINAKLQTPAFKAIAAYRSKDTYLEIVAAGVTKAKALEVLIADDQLTPADAIAFGDNFNDLAMLHLAGIGVAMGNAPEVVKEVADIVTTDNNHDGIYQVLQQYFD</sequence>
<dbReference type="SUPFAM" id="SSF56784">
    <property type="entry name" value="HAD-like"/>
    <property type="match status" value="1"/>
</dbReference>
<dbReference type="Gene3D" id="3.30.1240.10">
    <property type="match status" value="1"/>
</dbReference>
<accession>A0ABW1S0I9</accession>
<reference evidence="2" key="1">
    <citation type="journal article" date="2019" name="Int. J. Syst. Evol. Microbiol.">
        <title>The Global Catalogue of Microorganisms (GCM) 10K type strain sequencing project: providing services to taxonomists for standard genome sequencing and annotation.</title>
        <authorList>
            <consortium name="The Broad Institute Genomics Platform"/>
            <consortium name="The Broad Institute Genome Sequencing Center for Infectious Disease"/>
            <person name="Wu L."/>
            <person name="Ma J."/>
        </authorList>
    </citation>
    <scope>NUCLEOTIDE SEQUENCE [LARGE SCALE GENOMIC DNA]</scope>
    <source>
        <strain evidence="2">CCM 8933</strain>
    </source>
</reference>
<dbReference type="InterPro" id="IPR000150">
    <property type="entry name" value="Cof"/>
</dbReference>
<dbReference type="PROSITE" id="PS01228">
    <property type="entry name" value="COF_1"/>
    <property type="match status" value="1"/>
</dbReference>
<dbReference type="InterPro" id="IPR006379">
    <property type="entry name" value="HAD-SF_hydro_IIB"/>
</dbReference>
<dbReference type="Proteomes" id="UP001596282">
    <property type="component" value="Unassembled WGS sequence"/>
</dbReference>
<organism evidence="1 2">
    <name type="scientific">Lactiplantibacillus daowaiensis</name>
    <dbReference type="NCBI Taxonomy" id="2559918"/>
    <lineage>
        <taxon>Bacteria</taxon>
        <taxon>Bacillati</taxon>
        <taxon>Bacillota</taxon>
        <taxon>Bacilli</taxon>
        <taxon>Lactobacillales</taxon>
        <taxon>Lactobacillaceae</taxon>
        <taxon>Lactiplantibacillus</taxon>
    </lineage>
</organism>
<dbReference type="EMBL" id="JBHSSC010000036">
    <property type="protein sequence ID" value="MFC6181283.1"/>
    <property type="molecule type" value="Genomic_DNA"/>
</dbReference>
<dbReference type="CDD" id="cd07516">
    <property type="entry name" value="HAD_Pase"/>
    <property type="match status" value="1"/>
</dbReference>
<dbReference type="SFLD" id="SFLDG01140">
    <property type="entry name" value="C2.B:_Phosphomannomutase_and_P"/>
    <property type="match status" value="1"/>
</dbReference>
<dbReference type="InterPro" id="IPR036412">
    <property type="entry name" value="HAD-like_sf"/>
</dbReference>
<dbReference type="PRINTS" id="PR00119">
    <property type="entry name" value="CATATPASE"/>
</dbReference>
<keyword evidence="1" id="KW-0378">Hydrolase</keyword>
<dbReference type="NCBIfam" id="TIGR01484">
    <property type="entry name" value="HAD-SF-IIB"/>
    <property type="match status" value="1"/>
</dbReference>
<dbReference type="RefSeq" id="WP_137629106.1">
    <property type="nucleotide sequence ID" value="NZ_BJDJ01000017.1"/>
</dbReference>
<evidence type="ECO:0000313" key="2">
    <source>
        <dbReference type="Proteomes" id="UP001596282"/>
    </source>
</evidence>
<evidence type="ECO:0000313" key="1">
    <source>
        <dbReference type="EMBL" id="MFC6181283.1"/>
    </source>
</evidence>
<comment type="caution">
    <text evidence="1">The sequence shown here is derived from an EMBL/GenBank/DDBJ whole genome shotgun (WGS) entry which is preliminary data.</text>
</comment>
<protein>
    <submittedName>
        <fullName evidence="1">Cof-type HAD-IIB family hydrolase</fullName>
        <ecNumber evidence="1">3.1.3.-</ecNumber>
    </submittedName>
</protein>
<name>A0ABW1S0I9_9LACO</name>
<dbReference type="NCBIfam" id="TIGR00099">
    <property type="entry name" value="Cof-subfamily"/>
    <property type="match status" value="1"/>
</dbReference>
<dbReference type="Gene3D" id="3.40.50.1000">
    <property type="entry name" value="HAD superfamily/HAD-like"/>
    <property type="match status" value="1"/>
</dbReference>
<dbReference type="InterPro" id="IPR023214">
    <property type="entry name" value="HAD_sf"/>
</dbReference>
<dbReference type="EC" id="3.1.3.-" evidence="1"/>